<dbReference type="SUPFAM" id="SSF88713">
    <property type="entry name" value="Glycoside hydrolase/deacetylase"/>
    <property type="match status" value="1"/>
</dbReference>
<evidence type="ECO:0000313" key="2">
    <source>
        <dbReference type="EMBL" id="GIN96785.1"/>
    </source>
</evidence>
<keyword evidence="1" id="KW-0547">Nucleotide-binding</keyword>
<dbReference type="Proteomes" id="UP000680670">
    <property type="component" value="Unassembled WGS sequence"/>
</dbReference>
<dbReference type="NCBIfam" id="NF003816">
    <property type="entry name" value="PRK05406.1-5"/>
    <property type="match status" value="1"/>
</dbReference>
<dbReference type="GO" id="GO:0005524">
    <property type="term" value="F:ATP binding"/>
    <property type="evidence" value="ECO:0007669"/>
    <property type="project" value="UniProtKB-UniRule"/>
</dbReference>
<dbReference type="HAMAP" id="MF_00691">
    <property type="entry name" value="PxpA"/>
    <property type="match status" value="1"/>
</dbReference>
<dbReference type="Gene3D" id="3.20.20.370">
    <property type="entry name" value="Glycoside hydrolase/deacetylase"/>
    <property type="match status" value="1"/>
</dbReference>
<comment type="similarity">
    <text evidence="1">Belongs to the LamB/PxpA family.</text>
</comment>
<keyword evidence="1" id="KW-0378">Hydrolase</keyword>
<sequence>MHKVDLNCDMGESFGSFVVGNDDALLDFITSANIACGSHAGDPSTMKKTVRKALEKNVAIGAHPGLPDLQGFGRREIKISPEETYDLVVYQIGALQAFVKSEGGKLQHVKPHGALFNMAAKDPALAEAIAEAVYKVEPELILFGLSGAELVKAGKKIGLRAANEVFSDRTYQHDGTLTSRLEKNALITDHEMAADQVIRMVKENKVKTIQGQDISIQAETVCIHGDGESALEFARSIPEALKKAGIQVEPIGEFLGR</sequence>
<protein>
    <recommendedName>
        <fullName evidence="1">5-oxoprolinase subunit A</fullName>
        <shortName evidence="1">5-OPase subunit A</shortName>
        <ecNumber evidence="1">3.5.2.9</ecNumber>
    </recommendedName>
    <alternativeName>
        <fullName evidence="1">5-oxoprolinase (ATP-hydrolyzing) subunit A</fullName>
    </alternativeName>
</protein>
<dbReference type="OrthoDB" id="9773478at2"/>
<comment type="subunit">
    <text evidence="1">Forms a complex composed of PxpA, PxpB and PxpC.</text>
</comment>
<keyword evidence="1" id="KW-0067">ATP-binding</keyword>
<evidence type="ECO:0000313" key="3">
    <source>
        <dbReference type="EMBL" id="RST58417.1"/>
    </source>
</evidence>
<dbReference type="Pfam" id="PF03746">
    <property type="entry name" value="LamB_YcsF"/>
    <property type="match status" value="1"/>
</dbReference>
<keyword evidence="5" id="KW-1185">Reference proteome</keyword>
<gene>
    <name evidence="1" type="primary">pxpA</name>
    <name evidence="2" type="synonym">ycsF</name>
    <name evidence="3" type="ORF">D5F11_017345</name>
    <name evidence="2" type="ORF">J6TS1_26550</name>
</gene>
<dbReference type="GO" id="GO:0017168">
    <property type="term" value="F:5-oxoprolinase (ATP-hydrolyzing) activity"/>
    <property type="evidence" value="ECO:0007669"/>
    <property type="project" value="UniProtKB-UniRule"/>
</dbReference>
<evidence type="ECO:0000313" key="5">
    <source>
        <dbReference type="Proteomes" id="UP000680670"/>
    </source>
</evidence>
<dbReference type="NCBIfam" id="NF003814">
    <property type="entry name" value="PRK05406.1-3"/>
    <property type="match status" value="1"/>
</dbReference>
<dbReference type="InterPro" id="IPR011330">
    <property type="entry name" value="Glyco_hydro/deAcase_b/a-brl"/>
</dbReference>
<dbReference type="Proteomes" id="UP000287296">
    <property type="component" value="Unassembled WGS sequence"/>
</dbReference>
<evidence type="ECO:0000256" key="1">
    <source>
        <dbReference type="HAMAP-Rule" id="MF_00691"/>
    </source>
</evidence>
<dbReference type="EMBL" id="BORJ01000006">
    <property type="protein sequence ID" value="GIN96785.1"/>
    <property type="molecule type" value="Genomic_DNA"/>
</dbReference>
<dbReference type="EMBL" id="QYTW02000020">
    <property type="protein sequence ID" value="RST58417.1"/>
    <property type="molecule type" value="Genomic_DNA"/>
</dbReference>
<dbReference type="PANTHER" id="PTHR30292:SF0">
    <property type="entry name" value="5-OXOPROLINASE SUBUNIT A"/>
    <property type="match status" value="1"/>
</dbReference>
<comment type="function">
    <text evidence="1">Catalyzes the cleavage of 5-oxoproline to form L-glutamate coupled to the hydrolysis of ATP to ADP and inorganic phosphate.</text>
</comment>
<comment type="caution">
    <text evidence="3">The sequence shown here is derived from an EMBL/GenBank/DDBJ whole genome shotgun (WGS) entry which is preliminary data.</text>
</comment>
<dbReference type="PANTHER" id="PTHR30292">
    <property type="entry name" value="UNCHARACTERIZED PROTEIN YBGL-RELATED"/>
    <property type="match status" value="1"/>
</dbReference>
<reference evidence="2 5" key="2">
    <citation type="submission" date="2021-03" db="EMBL/GenBank/DDBJ databases">
        <title>Antimicrobial resistance genes in bacteria isolated from Japanese honey, and their potential for conferring macrolide and lincosamide resistance in the American foulbrood pathogen Paenibacillus larvae.</title>
        <authorList>
            <person name="Okamoto M."/>
            <person name="Kumagai M."/>
            <person name="Kanamori H."/>
            <person name="Takamatsu D."/>
        </authorList>
    </citation>
    <scope>NUCLEOTIDE SEQUENCE [LARGE SCALE GENOMIC DNA]</scope>
    <source>
        <strain evidence="2 5">J6TS1</strain>
    </source>
</reference>
<dbReference type="AlphaFoldDB" id="A0A429X4T6"/>
<dbReference type="RefSeq" id="WP_120117343.1">
    <property type="nucleotide sequence ID" value="NZ_BORI01000034.1"/>
</dbReference>
<proteinExistence type="inferred from homology"/>
<dbReference type="CDD" id="cd10787">
    <property type="entry name" value="LamB_YcsF_like"/>
    <property type="match status" value="1"/>
</dbReference>
<dbReference type="InterPro" id="IPR005501">
    <property type="entry name" value="LamB/YcsF/PxpA-like"/>
</dbReference>
<dbReference type="EC" id="3.5.2.9" evidence="1"/>
<reference evidence="3 4" key="1">
    <citation type="submission" date="2018-12" db="EMBL/GenBank/DDBJ databases">
        <authorList>
            <person name="Sun L."/>
            <person name="Chen Z."/>
        </authorList>
    </citation>
    <scope>NUCLEOTIDE SEQUENCE [LARGE SCALE GENOMIC DNA]</scope>
    <source>
        <strain evidence="3 4">LMG 29736</strain>
    </source>
</reference>
<name>A0A429X4T6_SIMTE</name>
<comment type="catalytic activity">
    <reaction evidence="1">
        <text>5-oxo-L-proline + ATP + 2 H2O = L-glutamate + ADP + phosphate + H(+)</text>
        <dbReference type="Rhea" id="RHEA:10348"/>
        <dbReference type="ChEBI" id="CHEBI:15377"/>
        <dbReference type="ChEBI" id="CHEBI:15378"/>
        <dbReference type="ChEBI" id="CHEBI:29985"/>
        <dbReference type="ChEBI" id="CHEBI:30616"/>
        <dbReference type="ChEBI" id="CHEBI:43474"/>
        <dbReference type="ChEBI" id="CHEBI:58402"/>
        <dbReference type="ChEBI" id="CHEBI:456216"/>
        <dbReference type="EC" id="3.5.2.9"/>
    </reaction>
</comment>
<dbReference type="GO" id="GO:0005975">
    <property type="term" value="P:carbohydrate metabolic process"/>
    <property type="evidence" value="ECO:0007669"/>
    <property type="project" value="InterPro"/>
</dbReference>
<organism evidence="3 4">
    <name type="scientific">Siminovitchia terrae</name>
    <name type="common">Bacillus terrae</name>
    <dbReference type="NCBI Taxonomy" id="1914933"/>
    <lineage>
        <taxon>Bacteria</taxon>
        <taxon>Bacillati</taxon>
        <taxon>Bacillota</taxon>
        <taxon>Bacilli</taxon>
        <taxon>Bacillales</taxon>
        <taxon>Bacillaceae</taxon>
        <taxon>Siminovitchia</taxon>
    </lineage>
</organism>
<evidence type="ECO:0000313" key="4">
    <source>
        <dbReference type="Proteomes" id="UP000287296"/>
    </source>
</evidence>
<accession>A0A429X4T6</accession>